<dbReference type="EMBL" id="VSSQ01000099">
    <property type="protein sequence ID" value="MPL76708.1"/>
    <property type="molecule type" value="Genomic_DNA"/>
</dbReference>
<protein>
    <submittedName>
        <fullName evidence="3">LPS-assembly protein LptD</fullName>
    </submittedName>
</protein>
<sequence>MKRKNIGAILSFLLCLSLAGVTYAASSVAGDTVEYDFRSSQTVAKGNVVLTNNEGTVRAANAEYNTKSEAGKLTGGVEGVQGEARITCNTLVIHAGGDQLTAIGNAVLTKQDKTLRADQVEYFQSRKYMETVGDWAKLTMDNGQSSLDAEYINYDMNAGIANANGNVRINSSVRKLTASGDKAIYNTNEDDGTIELIGNATATQDGNTVSGQSLTLRGAGGSIAQADGKVKMVYLPKPQTTKPQDIEA</sequence>
<dbReference type="AlphaFoldDB" id="A0A644UCK4"/>
<comment type="caution">
    <text evidence="3">The sequence shown here is derived from an EMBL/GenBank/DDBJ whole genome shotgun (WGS) entry which is preliminary data.</text>
</comment>
<evidence type="ECO:0000259" key="2">
    <source>
        <dbReference type="Pfam" id="PF03968"/>
    </source>
</evidence>
<name>A0A644UCK4_9ZZZZ</name>
<evidence type="ECO:0000313" key="3">
    <source>
        <dbReference type="EMBL" id="MPL76708.1"/>
    </source>
</evidence>
<evidence type="ECO:0000256" key="1">
    <source>
        <dbReference type="ARBA" id="ARBA00022729"/>
    </source>
</evidence>
<dbReference type="PANTHER" id="PTHR36504:SF1">
    <property type="entry name" value="LIPOPOLYSACCHARIDE EXPORT SYSTEM PROTEIN LPTA"/>
    <property type="match status" value="1"/>
</dbReference>
<organism evidence="3">
    <name type="scientific">bioreactor metagenome</name>
    <dbReference type="NCBI Taxonomy" id="1076179"/>
    <lineage>
        <taxon>unclassified sequences</taxon>
        <taxon>metagenomes</taxon>
        <taxon>ecological metagenomes</taxon>
    </lineage>
</organism>
<dbReference type="Gene3D" id="2.60.450.10">
    <property type="entry name" value="Lipopolysaccharide (LPS) transport protein A like domain"/>
    <property type="match status" value="2"/>
</dbReference>
<keyword evidence="1" id="KW-0732">Signal</keyword>
<dbReference type="GO" id="GO:0030288">
    <property type="term" value="C:outer membrane-bounded periplasmic space"/>
    <property type="evidence" value="ECO:0007669"/>
    <property type="project" value="TreeGrafter"/>
</dbReference>
<dbReference type="GO" id="GO:0015920">
    <property type="term" value="P:lipopolysaccharide transport"/>
    <property type="evidence" value="ECO:0007669"/>
    <property type="project" value="TreeGrafter"/>
</dbReference>
<dbReference type="Pfam" id="PF03968">
    <property type="entry name" value="LptD_N"/>
    <property type="match status" value="1"/>
</dbReference>
<dbReference type="PANTHER" id="PTHR36504">
    <property type="entry name" value="LIPOPOLYSACCHARIDE EXPORT SYSTEM PROTEIN LPTA"/>
    <property type="match status" value="1"/>
</dbReference>
<gene>
    <name evidence="3" type="primary">lptD_9</name>
    <name evidence="3" type="ORF">SDC9_22554</name>
</gene>
<dbReference type="InterPro" id="IPR005653">
    <property type="entry name" value="OstA-like_N"/>
</dbReference>
<proteinExistence type="predicted"/>
<feature type="domain" description="Organic solvent tolerance-like N-terminal" evidence="2">
    <location>
        <begin position="99"/>
        <end position="216"/>
    </location>
</feature>
<dbReference type="InterPro" id="IPR052037">
    <property type="entry name" value="LPS_export_LptA"/>
</dbReference>
<dbReference type="GO" id="GO:0009279">
    <property type="term" value="C:cell outer membrane"/>
    <property type="evidence" value="ECO:0007669"/>
    <property type="project" value="TreeGrafter"/>
</dbReference>
<dbReference type="GO" id="GO:0017089">
    <property type="term" value="F:glycolipid transfer activity"/>
    <property type="evidence" value="ECO:0007669"/>
    <property type="project" value="TreeGrafter"/>
</dbReference>
<reference evidence="3" key="1">
    <citation type="submission" date="2019-08" db="EMBL/GenBank/DDBJ databases">
        <authorList>
            <person name="Kucharzyk K."/>
            <person name="Murdoch R.W."/>
            <person name="Higgins S."/>
            <person name="Loffler F."/>
        </authorList>
    </citation>
    <scope>NUCLEOTIDE SEQUENCE</scope>
</reference>
<accession>A0A644UCK4</accession>